<feature type="binding site" evidence="13 14">
    <location>
        <position position="18"/>
    </location>
    <ligand>
        <name>a divalent metal cation</name>
        <dbReference type="ChEBI" id="CHEBI:60240"/>
    </ligand>
</feature>
<dbReference type="EMBL" id="DTAU01000080">
    <property type="protein sequence ID" value="HFQ78867.1"/>
    <property type="molecule type" value="Genomic_DNA"/>
</dbReference>
<comment type="caution">
    <text evidence="18">The sequence shown here is derived from an EMBL/GenBank/DDBJ whole genome shotgun (WGS) entry which is preliminary data.</text>
</comment>
<feature type="binding site" evidence="13 14">
    <location>
        <position position="115"/>
    </location>
    <ligand>
        <name>a divalent metal cation</name>
        <dbReference type="ChEBI" id="CHEBI:60240"/>
    </ligand>
</feature>
<dbReference type="FunFam" id="1.10.10.460:FF:000001">
    <property type="entry name" value="Ribonuclease"/>
    <property type="match status" value="1"/>
</dbReference>
<dbReference type="GO" id="GO:0004523">
    <property type="term" value="F:RNA-DNA hybrid ribonuclease activity"/>
    <property type="evidence" value="ECO:0007669"/>
    <property type="project" value="UniProtKB-UniRule"/>
</dbReference>
<gene>
    <name evidence="13" type="primary">rnhB</name>
    <name evidence="17" type="ORF">ENT99_04085</name>
    <name evidence="18" type="ORF">ENU64_02215</name>
</gene>
<evidence type="ECO:0000256" key="12">
    <source>
        <dbReference type="ARBA" id="ARBA00022801"/>
    </source>
</evidence>
<evidence type="ECO:0000313" key="18">
    <source>
        <dbReference type="EMBL" id="HGT98232.1"/>
    </source>
</evidence>
<dbReference type="GO" id="GO:0006298">
    <property type="term" value="P:mismatch repair"/>
    <property type="evidence" value="ECO:0007669"/>
    <property type="project" value="TreeGrafter"/>
</dbReference>
<comment type="similarity">
    <text evidence="5 13 15">Belongs to the RNase HII family.</text>
</comment>
<dbReference type="InterPro" id="IPR001352">
    <property type="entry name" value="RNase_HII/HIII"/>
</dbReference>
<keyword evidence="13" id="KW-0464">Manganese</keyword>
<dbReference type="GO" id="GO:0043137">
    <property type="term" value="P:DNA replication, removal of RNA primer"/>
    <property type="evidence" value="ECO:0007669"/>
    <property type="project" value="TreeGrafter"/>
</dbReference>
<dbReference type="GO" id="GO:0003723">
    <property type="term" value="F:RNA binding"/>
    <property type="evidence" value="ECO:0007669"/>
    <property type="project" value="UniProtKB-UniRule"/>
</dbReference>
<evidence type="ECO:0000256" key="5">
    <source>
        <dbReference type="ARBA" id="ARBA00007383"/>
    </source>
</evidence>
<dbReference type="EMBL" id="DTDH01000064">
    <property type="protein sequence ID" value="HGT98232.1"/>
    <property type="molecule type" value="Genomic_DNA"/>
</dbReference>
<dbReference type="GO" id="GO:0032299">
    <property type="term" value="C:ribonuclease H2 complex"/>
    <property type="evidence" value="ECO:0007669"/>
    <property type="project" value="TreeGrafter"/>
</dbReference>
<comment type="subcellular location">
    <subcellularLocation>
        <location evidence="4 13">Cytoplasm</location>
    </subcellularLocation>
</comment>
<keyword evidence="11 13" id="KW-0255">Endonuclease</keyword>
<dbReference type="GO" id="GO:0005737">
    <property type="term" value="C:cytoplasm"/>
    <property type="evidence" value="ECO:0007669"/>
    <property type="project" value="UniProtKB-SubCell"/>
</dbReference>
<comment type="catalytic activity">
    <reaction evidence="1 13 14 15">
        <text>Endonucleolytic cleavage to 5'-phosphomonoester.</text>
        <dbReference type="EC" id="3.1.26.4"/>
    </reaction>
</comment>
<dbReference type="InterPro" id="IPR023160">
    <property type="entry name" value="RNase_HII_hlx-loop-hlx_cap_dom"/>
</dbReference>
<dbReference type="Pfam" id="PF01351">
    <property type="entry name" value="RNase_HII"/>
    <property type="match status" value="1"/>
</dbReference>
<keyword evidence="10 13" id="KW-0479">Metal-binding</keyword>
<comment type="function">
    <text evidence="3 13 15">Endonuclease that specifically degrades the RNA of RNA-DNA hybrids.</text>
</comment>
<dbReference type="SUPFAM" id="SSF53098">
    <property type="entry name" value="Ribonuclease H-like"/>
    <property type="match status" value="1"/>
</dbReference>
<dbReference type="InterPro" id="IPR020787">
    <property type="entry name" value="RNase_HII_arc"/>
</dbReference>
<keyword evidence="8 13" id="KW-0963">Cytoplasm</keyword>
<accession>A0A7J3MXE5</accession>
<evidence type="ECO:0000256" key="15">
    <source>
        <dbReference type="RuleBase" id="RU003515"/>
    </source>
</evidence>
<dbReference type="CDD" id="cd07180">
    <property type="entry name" value="RNase_HII_archaea_like"/>
    <property type="match status" value="1"/>
</dbReference>
<name>A0A7J3MXE5_9CREN</name>
<evidence type="ECO:0000256" key="1">
    <source>
        <dbReference type="ARBA" id="ARBA00000077"/>
    </source>
</evidence>
<evidence type="ECO:0000256" key="14">
    <source>
        <dbReference type="PROSITE-ProRule" id="PRU01319"/>
    </source>
</evidence>
<feature type="domain" description="RNase H type-2" evidence="16">
    <location>
        <begin position="11"/>
        <end position="222"/>
    </location>
</feature>
<keyword evidence="12 13" id="KW-0378">Hydrolase</keyword>
<evidence type="ECO:0000259" key="16">
    <source>
        <dbReference type="PROSITE" id="PS51975"/>
    </source>
</evidence>
<dbReference type="PANTHER" id="PTHR10954:SF23">
    <property type="entry name" value="RIBONUCLEASE"/>
    <property type="match status" value="1"/>
</dbReference>
<dbReference type="AlphaFoldDB" id="A0A7J3MXE5"/>
<evidence type="ECO:0000256" key="4">
    <source>
        <dbReference type="ARBA" id="ARBA00004496"/>
    </source>
</evidence>
<evidence type="ECO:0000256" key="11">
    <source>
        <dbReference type="ARBA" id="ARBA00022759"/>
    </source>
</evidence>
<evidence type="ECO:0000256" key="8">
    <source>
        <dbReference type="ARBA" id="ARBA00022490"/>
    </source>
</evidence>
<dbReference type="NCBIfam" id="TIGR00729">
    <property type="entry name" value="ribonuclease HII"/>
    <property type="match status" value="1"/>
</dbReference>
<evidence type="ECO:0000256" key="3">
    <source>
        <dbReference type="ARBA" id="ARBA00004065"/>
    </source>
</evidence>
<dbReference type="PROSITE" id="PS51975">
    <property type="entry name" value="RNASE_H_2"/>
    <property type="match status" value="1"/>
</dbReference>
<sequence>MLMRLRKIMEPIVAGIDEAGRGPLIGDMFMVMVIVKESDVQKLKTMGVKDSKKLTKADRERLFSTILNLLEVAIVTRIQPHEIDNENLNILEARALCRLISHACSILKIDRIYIDAFAYYQKIMEYIKLCNNICTNLHNMVVEYGADDKYVVVSAASIIAKVLRDSHIDMLKQFYGDFGSGYPSDKRTIEWLKTYYNEHKKLPPIVRRSWKTVDKIIRSRESLDRYLHGYGR</sequence>
<dbReference type="GO" id="GO:0030145">
    <property type="term" value="F:manganese ion binding"/>
    <property type="evidence" value="ECO:0007669"/>
    <property type="project" value="UniProtKB-UniRule"/>
</dbReference>
<evidence type="ECO:0000256" key="7">
    <source>
        <dbReference type="ARBA" id="ARBA00019179"/>
    </source>
</evidence>
<comment type="cofactor">
    <cofactor evidence="2">
        <name>Mg(2+)</name>
        <dbReference type="ChEBI" id="CHEBI:18420"/>
    </cofactor>
</comment>
<evidence type="ECO:0000313" key="17">
    <source>
        <dbReference type="EMBL" id="HFQ78867.1"/>
    </source>
</evidence>
<dbReference type="InterPro" id="IPR036397">
    <property type="entry name" value="RNaseH_sf"/>
</dbReference>
<protein>
    <recommendedName>
        <fullName evidence="7 13">Ribonuclease HII</fullName>
        <shortName evidence="13">RNase HII</shortName>
        <ecNumber evidence="6 13">3.1.26.4</ecNumber>
    </recommendedName>
</protein>
<evidence type="ECO:0000256" key="13">
    <source>
        <dbReference type="HAMAP-Rule" id="MF_00052"/>
    </source>
</evidence>
<proteinExistence type="inferred from homology"/>
<dbReference type="PANTHER" id="PTHR10954">
    <property type="entry name" value="RIBONUCLEASE H2 SUBUNIT A"/>
    <property type="match status" value="1"/>
</dbReference>
<evidence type="ECO:0000256" key="2">
    <source>
        <dbReference type="ARBA" id="ARBA00001946"/>
    </source>
</evidence>
<dbReference type="HAMAP" id="MF_00052_A">
    <property type="entry name" value="RNase_HII_A"/>
    <property type="match status" value="1"/>
</dbReference>
<dbReference type="InterPro" id="IPR024567">
    <property type="entry name" value="RNase_HII/HIII_dom"/>
</dbReference>
<organism evidence="18">
    <name type="scientific">Ignisphaera aggregans</name>
    <dbReference type="NCBI Taxonomy" id="334771"/>
    <lineage>
        <taxon>Archaea</taxon>
        <taxon>Thermoproteota</taxon>
        <taxon>Thermoprotei</taxon>
        <taxon>Desulfurococcales</taxon>
        <taxon>Desulfurococcaceae</taxon>
        <taxon>Ignisphaera</taxon>
    </lineage>
</organism>
<dbReference type="InterPro" id="IPR004649">
    <property type="entry name" value="RNase_H2_suA"/>
</dbReference>
<reference evidence="18" key="1">
    <citation type="journal article" date="2020" name="mSystems">
        <title>Genome- and Community-Level Interaction Insights into Carbon Utilization and Element Cycling Functions of Hydrothermarchaeota in Hydrothermal Sediment.</title>
        <authorList>
            <person name="Zhou Z."/>
            <person name="Liu Y."/>
            <person name="Xu W."/>
            <person name="Pan J."/>
            <person name="Luo Z.H."/>
            <person name="Li M."/>
        </authorList>
    </citation>
    <scope>NUCLEOTIDE SEQUENCE [LARGE SCALE GENOMIC DNA]</scope>
    <source>
        <strain evidence="17">SpSt-629</strain>
        <strain evidence="18">SpSt-688</strain>
    </source>
</reference>
<evidence type="ECO:0000256" key="6">
    <source>
        <dbReference type="ARBA" id="ARBA00012180"/>
    </source>
</evidence>
<feature type="binding site" evidence="13 14">
    <location>
        <position position="17"/>
    </location>
    <ligand>
        <name>a divalent metal cation</name>
        <dbReference type="ChEBI" id="CHEBI:60240"/>
    </ligand>
</feature>
<keyword evidence="9 13" id="KW-0540">Nuclease</keyword>
<evidence type="ECO:0000256" key="10">
    <source>
        <dbReference type="ARBA" id="ARBA00022723"/>
    </source>
</evidence>
<dbReference type="Gene3D" id="3.30.420.10">
    <property type="entry name" value="Ribonuclease H-like superfamily/Ribonuclease H"/>
    <property type="match status" value="1"/>
</dbReference>
<dbReference type="Gene3D" id="1.10.10.460">
    <property type="entry name" value="Ribonuclease hii. Domain 2"/>
    <property type="match status" value="1"/>
</dbReference>
<dbReference type="InterPro" id="IPR012337">
    <property type="entry name" value="RNaseH-like_sf"/>
</dbReference>
<dbReference type="EC" id="3.1.26.4" evidence="6 13"/>
<comment type="cofactor">
    <cofactor evidence="13 14">
        <name>Mn(2+)</name>
        <dbReference type="ChEBI" id="CHEBI:29035"/>
    </cofactor>
    <cofactor evidence="13 14">
        <name>Mg(2+)</name>
        <dbReference type="ChEBI" id="CHEBI:18420"/>
    </cofactor>
    <text evidence="13 14">Manganese or magnesium. Binds 1 divalent metal ion per monomer in the absence of substrate. May bind a second metal ion after substrate binding.</text>
</comment>
<evidence type="ECO:0000256" key="9">
    <source>
        <dbReference type="ARBA" id="ARBA00022722"/>
    </source>
</evidence>